<feature type="region of interest" description="Disordered" evidence="1">
    <location>
        <begin position="65"/>
        <end position="93"/>
    </location>
</feature>
<organism evidence="2">
    <name type="scientific">Triticum urartu</name>
    <name type="common">Red wild einkorn</name>
    <name type="synonym">Crithodium urartu</name>
    <dbReference type="NCBI Taxonomy" id="4572"/>
    <lineage>
        <taxon>Eukaryota</taxon>
        <taxon>Viridiplantae</taxon>
        <taxon>Streptophyta</taxon>
        <taxon>Embryophyta</taxon>
        <taxon>Tracheophyta</taxon>
        <taxon>Spermatophyta</taxon>
        <taxon>Magnoliopsida</taxon>
        <taxon>Liliopsida</taxon>
        <taxon>Poales</taxon>
        <taxon>Poaceae</taxon>
        <taxon>BOP clade</taxon>
        <taxon>Pooideae</taxon>
        <taxon>Triticodae</taxon>
        <taxon>Triticeae</taxon>
        <taxon>Triticinae</taxon>
        <taxon>Triticum</taxon>
    </lineage>
</organism>
<dbReference type="OMA" id="EVWWRST"/>
<proteinExistence type="predicted"/>
<feature type="region of interest" description="Disordered" evidence="1">
    <location>
        <begin position="1"/>
        <end position="43"/>
    </location>
</feature>
<dbReference type="AlphaFoldDB" id="M7YE24"/>
<feature type="compositionally biased region" description="Basic and acidic residues" evidence="1">
    <location>
        <begin position="21"/>
        <end position="30"/>
    </location>
</feature>
<gene>
    <name evidence="2" type="ORF">TRIUR3_27213</name>
</gene>
<evidence type="ECO:0000256" key="1">
    <source>
        <dbReference type="SAM" id="MobiDB-lite"/>
    </source>
</evidence>
<feature type="region of interest" description="Disordered" evidence="1">
    <location>
        <begin position="113"/>
        <end position="142"/>
    </location>
</feature>
<evidence type="ECO:0000313" key="2">
    <source>
        <dbReference type="EMBL" id="EMS45377.1"/>
    </source>
</evidence>
<feature type="compositionally biased region" description="Basic and acidic residues" evidence="1">
    <location>
        <begin position="75"/>
        <end position="85"/>
    </location>
</feature>
<evidence type="ECO:0008006" key="3">
    <source>
        <dbReference type="Google" id="ProtNLM"/>
    </source>
</evidence>
<accession>M7YE24</accession>
<reference evidence="2" key="1">
    <citation type="journal article" date="2013" name="Nature">
        <title>Draft genome of the wheat A-genome progenitor Triticum urartu.</title>
        <authorList>
            <person name="Ling H.Q."/>
            <person name="Zhao S."/>
            <person name="Liu D."/>
            <person name="Wang J."/>
            <person name="Sun H."/>
            <person name="Zhang C."/>
            <person name="Fan H."/>
            <person name="Li D."/>
            <person name="Dong L."/>
            <person name="Tao Y."/>
            <person name="Gao C."/>
            <person name="Wu H."/>
            <person name="Li Y."/>
            <person name="Cui Y."/>
            <person name="Guo X."/>
            <person name="Zheng S."/>
            <person name="Wang B."/>
            <person name="Yu K."/>
            <person name="Liang Q."/>
            <person name="Yang W."/>
            <person name="Lou X."/>
            <person name="Chen J."/>
            <person name="Feng M."/>
            <person name="Jian J."/>
            <person name="Zhang X."/>
            <person name="Luo G."/>
            <person name="Jiang Y."/>
            <person name="Liu J."/>
            <person name="Wang Z."/>
            <person name="Sha Y."/>
            <person name="Zhang B."/>
            <person name="Wu H."/>
            <person name="Tang D."/>
            <person name="Shen Q."/>
            <person name="Xue P."/>
            <person name="Zou S."/>
            <person name="Wang X."/>
            <person name="Liu X."/>
            <person name="Wang F."/>
            <person name="Yang Y."/>
            <person name="An X."/>
            <person name="Dong Z."/>
            <person name="Zhang K."/>
            <person name="Zhang X."/>
            <person name="Luo M.C."/>
            <person name="Dvorak J."/>
            <person name="Tong Y."/>
            <person name="Wang J."/>
            <person name="Yang H."/>
            <person name="Li Z."/>
            <person name="Wang D."/>
            <person name="Zhang A."/>
            <person name="Wang J."/>
        </authorList>
    </citation>
    <scope>NUCLEOTIDE SEQUENCE</scope>
</reference>
<sequence>MARVSGSGRMKARRPMVGHGQLREAGHNKGPEPAGVGMKASSGDGTWRRGCLELQLVAPGVPGEAAAVDLSEEDGSGRRREHRDLAGGAPQRRKQWAMALVAEQGKLDAKVNGGEEADRLWPGSLNRRRREEGRGTLVDDEGDGEVWWRSTKGSKEEVGRGGLAAWT</sequence>
<protein>
    <recommendedName>
        <fullName evidence="3">DUF834 domain-containing protein</fullName>
    </recommendedName>
</protein>
<name>M7YE24_TRIUA</name>
<dbReference type="EMBL" id="KD287235">
    <property type="protein sequence ID" value="EMS45377.1"/>
    <property type="molecule type" value="Genomic_DNA"/>
</dbReference>